<feature type="region of interest" description="Disordered" evidence="5">
    <location>
        <begin position="236"/>
        <end position="264"/>
    </location>
</feature>
<dbReference type="Proteomes" id="UP000012073">
    <property type="component" value="Unassembled WGS sequence"/>
</dbReference>
<dbReference type="PROSITE" id="PS50089">
    <property type="entry name" value="ZF_RING_2"/>
    <property type="match status" value="1"/>
</dbReference>
<dbReference type="InterPro" id="IPR053238">
    <property type="entry name" value="RING-H2_zinc_finger"/>
</dbReference>
<dbReference type="Gene3D" id="3.30.40.10">
    <property type="entry name" value="Zinc/RING finger domain, C3HC4 (zinc finger)"/>
    <property type="match status" value="1"/>
</dbReference>
<keyword evidence="3" id="KW-0862">Zinc</keyword>
<evidence type="ECO:0000256" key="1">
    <source>
        <dbReference type="ARBA" id="ARBA00022723"/>
    </source>
</evidence>
<feature type="domain" description="RING-type" evidence="7">
    <location>
        <begin position="178"/>
        <end position="220"/>
    </location>
</feature>
<feature type="compositionally biased region" description="Polar residues" evidence="5">
    <location>
        <begin position="81"/>
        <end position="90"/>
    </location>
</feature>
<reference evidence="9" key="1">
    <citation type="journal article" date="2013" name="Proc. Natl. Acad. Sci. U.S.A.">
        <title>Genome structure and metabolic features in the red seaweed Chondrus crispus shed light on evolution of the Archaeplastida.</title>
        <authorList>
            <person name="Collen J."/>
            <person name="Porcel B."/>
            <person name="Carre W."/>
            <person name="Ball S.G."/>
            <person name="Chaparro C."/>
            <person name="Tonon T."/>
            <person name="Barbeyron T."/>
            <person name="Michel G."/>
            <person name="Noel B."/>
            <person name="Valentin K."/>
            <person name="Elias M."/>
            <person name="Artiguenave F."/>
            <person name="Arun A."/>
            <person name="Aury J.M."/>
            <person name="Barbosa-Neto J.F."/>
            <person name="Bothwell J.H."/>
            <person name="Bouget F.Y."/>
            <person name="Brillet L."/>
            <person name="Cabello-Hurtado F."/>
            <person name="Capella-Gutierrez S."/>
            <person name="Charrier B."/>
            <person name="Cladiere L."/>
            <person name="Cock J.M."/>
            <person name="Coelho S.M."/>
            <person name="Colleoni C."/>
            <person name="Czjzek M."/>
            <person name="Da Silva C."/>
            <person name="Delage L."/>
            <person name="Denoeud F."/>
            <person name="Deschamps P."/>
            <person name="Dittami S.M."/>
            <person name="Gabaldon T."/>
            <person name="Gachon C.M."/>
            <person name="Groisillier A."/>
            <person name="Herve C."/>
            <person name="Jabbari K."/>
            <person name="Katinka M."/>
            <person name="Kloareg B."/>
            <person name="Kowalczyk N."/>
            <person name="Labadie K."/>
            <person name="Leblanc C."/>
            <person name="Lopez P.J."/>
            <person name="McLachlan D.H."/>
            <person name="Meslet-Cladiere L."/>
            <person name="Moustafa A."/>
            <person name="Nehr Z."/>
            <person name="Nyvall Collen P."/>
            <person name="Panaud O."/>
            <person name="Partensky F."/>
            <person name="Poulain J."/>
            <person name="Rensing S.A."/>
            <person name="Rousvoal S."/>
            <person name="Samson G."/>
            <person name="Symeonidi A."/>
            <person name="Weissenbach J."/>
            <person name="Zambounis A."/>
            <person name="Wincker P."/>
            <person name="Boyen C."/>
        </authorList>
    </citation>
    <scope>NUCLEOTIDE SEQUENCE [LARGE SCALE GENOMIC DNA]</scope>
    <source>
        <strain evidence="9">cv. Stackhouse</strain>
    </source>
</reference>
<feature type="transmembrane region" description="Helical" evidence="6">
    <location>
        <begin position="42"/>
        <end position="63"/>
    </location>
</feature>
<keyword evidence="9" id="KW-1185">Reference proteome</keyword>
<protein>
    <recommendedName>
        <fullName evidence="7">RING-type domain-containing protein</fullName>
    </recommendedName>
</protein>
<feature type="region of interest" description="Disordered" evidence="5">
    <location>
        <begin position="80"/>
        <end position="102"/>
    </location>
</feature>
<dbReference type="Gramene" id="CDF36078">
    <property type="protein sequence ID" value="CDF36078"/>
    <property type="gene ID" value="CHC_T00004499001"/>
</dbReference>
<evidence type="ECO:0000313" key="8">
    <source>
        <dbReference type="EMBL" id="CDF36078.1"/>
    </source>
</evidence>
<evidence type="ECO:0000256" key="5">
    <source>
        <dbReference type="SAM" id="MobiDB-lite"/>
    </source>
</evidence>
<keyword evidence="2 4" id="KW-0863">Zinc-finger</keyword>
<proteinExistence type="predicted"/>
<accession>R7QEA0</accession>
<name>R7QEA0_CHOCR</name>
<dbReference type="Pfam" id="PF13639">
    <property type="entry name" value="zf-RING_2"/>
    <property type="match status" value="1"/>
</dbReference>
<dbReference type="EMBL" id="HG001759">
    <property type="protein sequence ID" value="CDF36078.1"/>
    <property type="molecule type" value="Genomic_DNA"/>
</dbReference>
<dbReference type="InterPro" id="IPR013083">
    <property type="entry name" value="Znf_RING/FYVE/PHD"/>
</dbReference>
<feature type="compositionally biased region" description="Polar residues" evidence="5">
    <location>
        <begin position="241"/>
        <end position="256"/>
    </location>
</feature>
<dbReference type="AlphaFoldDB" id="R7QEA0"/>
<gene>
    <name evidence="8" type="ORF">CHC_T00004499001</name>
</gene>
<dbReference type="OrthoDB" id="8062037at2759"/>
<dbReference type="SUPFAM" id="SSF57850">
    <property type="entry name" value="RING/U-box"/>
    <property type="match status" value="1"/>
</dbReference>
<dbReference type="InterPro" id="IPR001841">
    <property type="entry name" value="Znf_RING"/>
</dbReference>
<evidence type="ECO:0000256" key="4">
    <source>
        <dbReference type="PROSITE-ProRule" id="PRU00175"/>
    </source>
</evidence>
<dbReference type="PANTHER" id="PTHR14155:SF627">
    <property type="entry name" value="OS06G0192800 PROTEIN"/>
    <property type="match status" value="1"/>
</dbReference>
<dbReference type="GO" id="GO:0008270">
    <property type="term" value="F:zinc ion binding"/>
    <property type="evidence" value="ECO:0007669"/>
    <property type="project" value="UniProtKB-KW"/>
</dbReference>
<dbReference type="CDD" id="cd16448">
    <property type="entry name" value="RING-H2"/>
    <property type="match status" value="1"/>
</dbReference>
<keyword evidence="1" id="KW-0479">Metal-binding</keyword>
<evidence type="ECO:0000259" key="7">
    <source>
        <dbReference type="PROSITE" id="PS50089"/>
    </source>
</evidence>
<evidence type="ECO:0000256" key="3">
    <source>
        <dbReference type="ARBA" id="ARBA00022833"/>
    </source>
</evidence>
<evidence type="ECO:0000313" key="9">
    <source>
        <dbReference type="Proteomes" id="UP000012073"/>
    </source>
</evidence>
<organism evidence="8 9">
    <name type="scientific">Chondrus crispus</name>
    <name type="common">Carrageen Irish moss</name>
    <name type="synonym">Polymorpha crispa</name>
    <dbReference type="NCBI Taxonomy" id="2769"/>
    <lineage>
        <taxon>Eukaryota</taxon>
        <taxon>Rhodophyta</taxon>
        <taxon>Florideophyceae</taxon>
        <taxon>Rhodymeniophycidae</taxon>
        <taxon>Gigartinales</taxon>
        <taxon>Gigartinaceae</taxon>
        <taxon>Chondrus</taxon>
    </lineage>
</organism>
<dbReference type="SMART" id="SM00184">
    <property type="entry name" value="RING"/>
    <property type="match status" value="1"/>
</dbReference>
<keyword evidence="6" id="KW-0472">Membrane</keyword>
<dbReference type="GeneID" id="17323610"/>
<evidence type="ECO:0000256" key="6">
    <source>
        <dbReference type="SAM" id="Phobius"/>
    </source>
</evidence>
<keyword evidence="6" id="KW-0812">Transmembrane</keyword>
<keyword evidence="6" id="KW-1133">Transmembrane helix</keyword>
<evidence type="ECO:0000256" key="2">
    <source>
        <dbReference type="ARBA" id="ARBA00022771"/>
    </source>
</evidence>
<dbReference type="KEGG" id="ccp:CHC_T00004499001"/>
<dbReference type="PANTHER" id="PTHR14155">
    <property type="entry name" value="RING FINGER DOMAIN-CONTAINING"/>
    <property type="match status" value="1"/>
</dbReference>
<dbReference type="RefSeq" id="XP_005715897.1">
    <property type="nucleotide sequence ID" value="XM_005715840.1"/>
</dbReference>
<sequence>MMMPPTFVLLPYLTSRQVFPPTGGRSGTEDSSDADTGFTFTMFRVALGVVAFLSFLFLIRLYVIYRRRRANMLHPVATPVASPSTTNDQQLPPPSHIGTSGRPHVISVPTRAVYISGRNMHLPNAIPDAPGWSQIYPQHVVGARSRVVTTEETRSTPRFNPEDLVSMEVSDRDKGNPCPICLGALEEEPVSTGQCLHLMHSSCLKSWLAKDTKSACPVCRVSYVQNAANQLDAALEDADSRTNSQTTQHQSISVTASRHRLATR</sequence>